<evidence type="ECO:0008006" key="3">
    <source>
        <dbReference type="Google" id="ProtNLM"/>
    </source>
</evidence>
<evidence type="ECO:0000313" key="2">
    <source>
        <dbReference type="Proteomes" id="UP000326950"/>
    </source>
</evidence>
<reference evidence="1 2" key="1">
    <citation type="submission" date="2019-04" db="EMBL/GenBank/DDBJ databases">
        <title>Friends and foes A comparative genomics study of 23 Aspergillus species from section Flavi.</title>
        <authorList>
            <consortium name="DOE Joint Genome Institute"/>
            <person name="Kjaerbolling I."/>
            <person name="Vesth T."/>
            <person name="Frisvad J.C."/>
            <person name="Nybo J.L."/>
            <person name="Theobald S."/>
            <person name="Kildgaard S."/>
            <person name="Isbrandt T."/>
            <person name="Kuo A."/>
            <person name="Sato A."/>
            <person name="Lyhne E.K."/>
            <person name="Kogle M.E."/>
            <person name="Wiebenga A."/>
            <person name="Kun R.S."/>
            <person name="Lubbers R.J."/>
            <person name="Makela M.R."/>
            <person name="Barry K."/>
            <person name="Chovatia M."/>
            <person name="Clum A."/>
            <person name="Daum C."/>
            <person name="Haridas S."/>
            <person name="He G."/>
            <person name="LaButti K."/>
            <person name="Lipzen A."/>
            <person name="Mondo S."/>
            <person name="Riley R."/>
            <person name="Salamov A."/>
            <person name="Simmons B.A."/>
            <person name="Magnuson J.K."/>
            <person name="Henrissat B."/>
            <person name="Mortensen U.H."/>
            <person name="Larsen T.O."/>
            <person name="Devries R.P."/>
            <person name="Grigoriev I.V."/>
            <person name="Machida M."/>
            <person name="Baker S.E."/>
            <person name="Andersen M.R."/>
        </authorList>
    </citation>
    <scope>NUCLEOTIDE SEQUENCE [LARGE SCALE GENOMIC DNA]</scope>
    <source>
        <strain evidence="1 2">CBS 117626</strain>
    </source>
</reference>
<protein>
    <recommendedName>
        <fullName evidence="3">F-box domain-containing protein</fullName>
    </recommendedName>
</protein>
<keyword evidence="2" id="KW-1185">Reference proteome</keyword>
<gene>
    <name evidence="1" type="ORF">BDV40DRAFT_264033</name>
</gene>
<proteinExistence type="predicted"/>
<name>A0A5N6UWI2_ASPTM</name>
<accession>A0A5N6UWI2</accession>
<dbReference type="InterPro" id="IPR036047">
    <property type="entry name" value="F-box-like_dom_sf"/>
</dbReference>
<dbReference type="SUPFAM" id="SSF81383">
    <property type="entry name" value="F-box domain"/>
    <property type="match status" value="1"/>
</dbReference>
<dbReference type="Proteomes" id="UP000326950">
    <property type="component" value="Unassembled WGS sequence"/>
</dbReference>
<sequence length="164" mass="18050">MGFATDFLAWVLSPLHLTQIKPSSSTRSNLANLPAELLYMIADYLTPCDRACLSLCNCRLLHVFGYSPPSEIKCHSTCPTNLSLSPGTTTNKELLAALRQNTKAVNTLAREIRLLSRLIQERNITFGGSLAPRTGRTRSSPYASSVYTFPQSQSSDIHQAYGQI</sequence>
<organism evidence="1 2">
    <name type="scientific">Aspergillus tamarii</name>
    <dbReference type="NCBI Taxonomy" id="41984"/>
    <lineage>
        <taxon>Eukaryota</taxon>
        <taxon>Fungi</taxon>
        <taxon>Dikarya</taxon>
        <taxon>Ascomycota</taxon>
        <taxon>Pezizomycotina</taxon>
        <taxon>Eurotiomycetes</taxon>
        <taxon>Eurotiomycetidae</taxon>
        <taxon>Eurotiales</taxon>
        <taxon>Aspergillaceae</taxon>
        <taxon>Aspergillus</taxon>
        <taxon>Aspergillus subgen. Circumdati</taxon>
    </lineage>
</organism>
<dbReference type="EMBL" id="ML738622">
    <property type="protein sequence ID" value="KAE8163025.1"/>
    <property type="molecule type" value="Genomic_DNA"/>
</dbReference>
<dbReference type="AlphaFoldDB" id="A0A5N6UWI2"/>
<evidence type="ECO:0000313" key="1">
    <source>
        <dbReference type="EMBL" id="KAE8163025.1"/>
    </source>
</evidence>